<proteinExistence type="predicted"/>
<accession>A0ABP0EMG5</accession>
<organism evidence="2 3">
    <name type="scientific">Eupransor demetentiae</name>
    <dbReference type="NCBI Taxonomy" id="3109584"/>
    <lineage>
        <taxon>Bacteria</taxon>
        <taxon>Bacillati</taxon>
        <taxon>Bacillota</taxon>
        <taxon>Bacilli</taxon>
        <taxon>Lactobacillales</taxon>
        <taxon>Lactobacillaceae</taxon>
        <taxon>Eupransor</taxon>
    </lineage>
</organism>
<evidence type="ECO:0000313" key="3">
    <source>
        <dbReference type="Proteomes" id="UP001314241"/>
    </source>
</evidence>
<evidence type="ECO:0000313" key="2">
    <source>
        <dbReference type="EMBL" id="CAK8053485.1"/>
    </source>
</evidence>
<comment type="caution">
    <text evidence="2">The sequence shown here is derived from an EMBL/GenBank/DDBJ whole genome shotgun (WGS) entry which is preliminary data.</text>
</comment>
<reference evidence="2 3" key="1">
    <citation type="submission" date="2024-01" db="EMBL/GenBank/DDBJ databases">
        <authorList>
            <person name="Botero Cardona J."/>
        </authorList>
    </citation>
    <scope>NUCLEOTIDE SEQUENCE [LARGE SCALE GENOMIC DNA]</scope>
    <source>
        <strain evidence="2 3">LMG 33000</strain>
    </source>
</reference>
<name>A0ABP0EMG5_9LACO</name>
<dbReference type="EMBL" id="CAWVOH010000001">
    <property type="protein sequence ID" value="CAK8053485.1"/>
    <property type="molecule type" value="Genomic_DNA"/>
</dbReference>
<keyword evidence="1" id="KW-0812">Transmembrane</keyword>
<dbReference type="RefSeq" id="WP_349641053.1">
    <property type="nucleotide sequence ID" value="NZ_CAWVOH010000001.1"/>
</dbReference>
<dbReference type="Proteomes" id="UP001314241">
    <property type="component" value="Unassembled WGS sequence"/>
</dbReference>
<gene>
    <name evidence="2" type="ORF">R54876_GBNLAHCA_00040</name>
</gene>
<keyword evidence="1" id="KW-0472">Membrane</keyword>
<keyword evidence="1" id="KW-1133">Transmembrane helix</keyword>
<evidence type="ECO:0000256" key="1">
    <source>
        <dbReference type="SAM" id="Phobius"/>
    </source>
</evidence>
<sequence>MLGLFGLALIILGILLLVLGSFLPWVRAYFRDHSLITQLVWGTLVFLAGCALVIINAIQ</sequence>
<keyword evidence="3" id="KW-1185">Reference proteome</keyword>
<protein>
    <submittedName>
        <fullName evidence="2">Uncharacterized protein</fullName>
    </submittedName>
</protein>
<feature type="transmembrane region" description="Helical" evidence="1">
    <location>
        <begin position="38"/>
        <end position="58"/>
    </location>
</feature>